<proteinExistence type="predicted"/>
<feature type="chain" id="PRO_5015394665" evidence="2">
    <location>
        <begin position="17"/>
        <end position="489"/>
    </location>
</feature>
<dbReference type="GO" id="GO:0008933">
    <property type="term" value="F:peptidoglycan lytic transglycosylase activity"/>
    <property type="evidence" value="ECO:0007669"/>
    <property type="project" value="TreeGrafter"/>
</dbReference>
<sequence length="489" mass="50752">MRLPLVLILAAAPALAEIDASVRPPARPAPAPASEPAPPAPLSAAVRDAVARAQQPAGSDAPPAAPPRPGEGAAPASAGVATIATAAPARDTGTAPARPAPAAVPPAGPADLSNGGQPALDAWIAAFRPRALAAGIEPATFDAALSDVPFDPRIITRDRNQTEFTKTIWDYLDTAVSDARIANGRAAMERHAGALAAAEAEHGVDRHVVAAIWGLESAYGGFRGTDSTIASLAILAADPRRSAFFEDQLLAALRILQAGEVAPGGMRGSWAGAMGHTQFMPTSFLRYAVDADGDGRRDVWGDDPADALASTARYLAAHGWTTGQPWGVEVTLPEGFDFTEARRDNPRAPAEWQAMGVRAADGAPIPDHGPATILLPAGHQGAAFMIWPNFAALEAYNTADAYVIGVGHLADRLRGGPAFAGGWPRADRALTGDERRELQRRLTERGFDPGGVDGRIGPLTVGAVRDWQLAEGRVPDGYASPAVLDALRQ</sequence>
<dbReference type="Gene3D" id="1.10.530.10">
    <property type="match status" value="1"/>
</dbReference>
<dbReference type="InterPro" id="IPR036365">
    <property type="entry name" value="PGBD-like_sf"/>
</dbReference>
<dbReference type="Gene3D" id="1.10.8.350">
    <property type="entry name" value="Bacterial muramidase"/>
    <property type="match status" value="1"/>
</dbReference>
<dbReference type="InterPro" id="IPR036366">
    <property type="entry name" value="PGBDSf"/>
</dbReference>
<dbReference type="EMBL" id="PVTT01000002">
    <property type="protein sequence ID" value="PRY92851.1"/>
    <property type="molecule type" value="Genomic_DNA"/>
</dbReference>
<dbReference type="SUPFAM" id="SSF47090">
    <property type="entry name" value="PGBD-like"/>
    <property type="match status" value="1"/>
</dbReference>
<dbReference type="OrthoDB" id="9808544at2"/>
<feature type="signal peptide" evidence="2">
    <location>
        <begin position="1"/>
        <end position="16"/>
    </location>
</feature>
<comment type="caution">
    <text evidence="5">The sequence shown here is derived from an EMBL/GenBank/DDBJ whole genome shotgun (WGS) entry which is preliminary data.</text>
</comment>
<dbReference type="NCBIfam" id="TIGR02283">
    <property type="entry name" value="MltB_2"/>
    <property type="match status" value="1"/>
</dbReference>
<reference evidence="5 6" key="1">
    <citation type="submission" date="2018-03" db="EMBL/GenBank/DDBJ databases">
        <title>Genomic Encyclopedia of Archaeal and Bacterial Type Strains, Phase II (KMG-II): from individual species to whole genera.</title>
        <authorList>
            <person name="Goeker M."/>
        </authorList>
    </citation>
    <scope>NUCLEOTIDE SEQUENCE [LARGE SCALE GENOMIC DNA]</scope>
    <source>
        <strain evidence="5 6">DSM 29318</strain>
    </source>
</reference>
<dbReference type="Pfam" id="PF13406">
    <property type="entry name" value="SLT_2"/>
    <property type="match status" value="1"/>
</dbReference>
<feature type="compositionally biased region" description="Pro residues" evidence="1">
    <location>
        <begin position="98"/>
        <end position="108"/>
    </location>
</feature>
<dbReference type="InterPro" id="IPR011970">
    <property type="entry name" value="MltB_2"/>
</dbReference>
<dbReference type="PANTHER" id="PTHR30163">
    <property type="entry name" value="MEMBRANE-BOUND LYTIC MUREIN TRANSGLYCOSYLASE B"/>
    <property type="match status" value="1"/>
</dbReference>
<dbReference type="RefSeq" id="WP_106160513.1">
    <property type="nucleotide sequence ID" value="NZ_PVTT01000002.1"/>
</dbReference>
<keyword evidence="6" id="KW-1185">Reference proteome</keyword>
<feature type="compositionally biased region" description="Low complexity" evidence="1">
    <location>
        <begin position="70"/>
        <end position="97"/>
    </location>
</feature>
<organism evidence="5 6">
    <name type="scientific">Hasllibacter halocynthiae</name>
    <dbReference type="NCBI Taxonomy" id="595589"/>
    <lineage>
        <taxon>Bacteria</taxon>
        <taxon>Pseudomonadati</taxon>
        <taxon>Pseudomonadota</taxon>
        <taxon>Alphaproteobacteria</taxon>
        <taxon>Rhodobacterales</taxon>
        <taxon>Roseobacteraceae</taxon>
        <taxon>Hasllibacter</taxon>
    </lineage>
</organism>
<accession>A0A2T0X1N5</accession>
<dbReference type="InterPro" id="IPR043426">
    <property type="entry name" value="MltB-like"/>
</dbReference>
<evidence type="ECO:0000259" key="4">
    <source>
        <dbReference type="Pfam" id="PF13406"/>
    </source>
</evidence>
<feature type="compositionally biased region" description="Low complexity" evidence="1">
    <location>
        <begin position="42"/>
        <end position="62"/>
    </location>
</feature>
<dbReference type="Pfam" id="PF01471">
    <property type="entry name" value="PG_binding_1"/>
    <property type="match status" value="1"/>
</dbReference>
<dbReference type="CDD" id="cd13399">
    <property type="entry name" value="Slt35-like"/>
    <property type="match status" value="1"/>
</dbReference>
<dbReference type="InterPro" id="IPR002477">
    <property type="entry name" value="Peptidoglycan-bd-like"/>
</dbReference>
<dbReference type="AlphaFoldDB" id="A0A2T0X1N5"/>
<evidence type="ECO:0000256" key="1">
    <source>
        <dbReference type="SAM" id="MobiDB-lite"/>
    </source>
</evidence>
<dbReference type="Proteomes" id="UP000238801">
    <property type="component" value="Unassembled WGS sequence"/>
</dbReference>
<protein>
    <submittedName>
        <fullName evidence="5">Membrane-bound lytic murein transglycosylase B</fullName>
    </submittedName>
</protein>
<dbReference type="GO" id="GO:0009253">
    <property type="term" value="P:peptidoglycan catabolic process"/>
    <property type="evidence" value="ECO:0007669"/>
    <property type="project" value="TreeGrafter"/>
</dbReference>
<feature type="compositionally biased region" description="Pro residues" evidence="1">
    <location>
        <begin position="25"/>
        <end position="41"/>
    </location>
</feature>
<feature type="domain" description="Peptidoglycan binding-like" evidence="3">
    <location>
        <begin position="431"/>
        <end position="487"/>
    </location>
</feature>
<dbReference type="InterPro" id="IPR023346">
    <property type="entry name" value="Lysozyme-like_dom_sf"/>
</dbReference>
<dbReference type="Gene3D" id="1.10.101.10">
    <property type="entry name" value="PGBD-like superfamily/PGBD"/>
    <property type="match status" value="1"/>
</dbReference>
<evidence type="ECO:0000256" key="2">
    <source>
        <dbReference type="SAM" id="SignalP"/>
    </source>
</evidence>
<feature type="domain" description="Transglycosylase SLT" evidence="4">
    <location>
        <begin position="121"/>
        <end position="411"/>
    </location>
</feature>
<evidence type="ECO:0000313" key="5">
    <source>
        <dbReference type="EMBL" id="PRY92851.1"/>
    </source>
</evidence>
<evidence type="ECO:0000313" key="6">
    <source>
        <dbReference type="Proteomes" id="UP000238801"/>
    </source>
</evidence>
<evidence type="ECO:0000259" key="3">
    <source>
        <dbReference type="Pfam" id="PF01471"/>
    </source>
</evidence>
<dbReference type="PANTHER" id="PTHR30163:SF8">
    <property type="entry name" value="LYTIC MUREIN TRANSGLYCOSYLASE"/>
    <property type="match status" value="1"/>
</dbReference>
<feature type="region of interest" description="Disordered" evidence="1">
    <location>
        <begin position="23"/>
        <end position="115"/>
    </location>
</feature>
<dbReference type="SUPFAM" id="SSF53955">
    <property type="entry name" value="Lysozyme-like"/>
    <property type="match status" value="1"/>
</dbReference>
<name>A0A2T0X1N5_9RHOB</name>
<gene>
    <name evidence="5" type="ORF">BCF33_1713</name>
</gene>
<keyword evidence="2" id="KW-0732">Signal</keyword>
<dbReference type="InterPro" id="IPR031304">
    <property type="entry name" value="SLT_2"/>
</dbReference>